<comment type="caution">
    <text evidence="2">The sequence shown here is derived from an EMBL/GenBank/DDBJ whole genome shotgun (WGS) entry which is preliminary data.</text>
</comment>
<dbReference type="RefSeq" id="WP_274579449.1">
    <property type="nucleotide sequence ID" value="NZ_JALNTG010000138.1"/>
</dbReference>
<dbReference type="AlphaFoldDB" id="A0AB35K976"/>
<feature type="region of interest" description="Disordered" evidence="1">
    <location>
        <begin position="1"/>
        <end position="24"/>
    </location>
</feature>
<sequence length="60" mass="6972">MSRAAKEDGPMFRAAEEDGPMSRGVREDGPVSLFFAMLRFFHIRKEEKNLYPNMQKSQHV</sequence>
<accession>A0AB35K976</accession>
<feature type="compositionally biased region" description="Basic and acidic residues" evidence="1">
    <location>
        <begin position="1"/>
        <end position="16"/>
    </location>
</feature>
<dbReference type="Proteomes" id="UP001150055">
    <property type="component" value="Unassembled WGS sequence"/>
</dbReference>
<reference evidence="2" key="1">
    <citation type="submission" date="2022-12" db="EMBL/GenBank/DDBJ databases">
        <title>Acinetobacter lactucae: Emerging opportunistic pathogenic species of genus Acinetobacter isolated from immunocompromised patients in clinical settings of India.</title>
        <authorList>
            <person name="Amar A.K."/>
            <person name="Sawant A.R."/>
            <person name="Meera M."/>
            <person name="Tomar A."/>
            <person name="Sistla S."/>
            <person name="Prashanth K."/>
        </authorList>
    </citation>
    <scope>NUCLEOTIDE SEQUENCE</scope>
    <source>
        <strain evidence="2">PKAL1828C</strain>
    </source>
</reference>
<evidence type="ECO:0000313" key="2">
    <source>
        <dbReference type="EMBL" id="MDD9322352.1"/>
    </source>
</evidence>
<evidence type="ECO:0000256" key="1">
    <source>
        <dbReference type="SAM" id="MobiDB-lite"/>
    </source>
</evidence>
<proteinExistence type="predicted"/>
<evidence type="ECO:0000313" key="3">
    <source>
        <dbReference type="Proteomes" id="UP001150055"/>
    </source>
</evidence>
<protein>
    <submittedName>
        <fullName evidence="2">Uncharacterized protein</fullName>
    </submittedName>
</protein>
<gene>
    <name evidence="2" type="ORF">M0O54_19980</name>
</gene>
<dbReference type="EMBL" id="JALNTG010000138">
    <property type="protein sequence ID" value="MDD9322352.1"/>
    <property type="molecule type" value="Genomic_DNA"/>
</dbReference>
<organism evidence="2 3">
    <name type="scientific">Acinetobacter lactucae</name>
    <dbReference type="NCBI Taxonomy" id="1785128"/>
    <lineage>
        <taxon>Bacteria</taxon>
        <taxon>Pseudomonadati</taxon>
        <taxon>Pseudomonadota</taxon>
        <taxon>Gammaproteobacteria</taxon>
        <taxon>Moraxellales</taxon>
        <taxon>Moraxellaceae</taxon>
        <taxon>Acinetobacter</taxon>
        <taxon>Acinetobacter calcoaceticus/baumannii complex</taxon>
    </lineage>
</organism>
<name>A0AB35K976_9GAMM</name>